<dbReference type="Proteomes" id="UP000193427">
    <property type="component" value="Chromosome"/>
</dbReference>
<dbReference type="Pfam" id="PF00196">
    <property type="entry name" value="GerE"/>
    <property type="match status" value="1"/>
</dbReference>
<proteinExistence type="predicted"/>
<protein>
    <submittedName>
        <fullName evidence="5">DNA-binding response regulator</fullName>
    </submittedName>
</protein>
<dbReference type="PROSITE" id="PS50110">
    <property type="entry name" value="RESPONSE_REGULATORY"/>
    <property type="match status" value="1"/>
</dbReference>
<evidence type="ECO:0000256" key="1">
    <source>
        <dbReference type="ARBA" id="ARBA00022553"/>
    </source>
</evidence>
<keyword evidence="6" id="KW-1185">Reference proteome</keyword>
<dbReference type="SMART" id="SM00421">
    <property type="entry name" value="HTH_LUXR"/>
    <property type="match status" value="1"/>
</dbReference>
<dbReference type="GO" id="GO:0003677">
    <property type="term" value="F:DNA binding"/>
    <property type="evidence" value="ECO:0007669"/>
    <property type="project" value="UniProtKB-KW"/>
</dbReference>
<dbReference type="SUPFAM" id="SSF46894">
    <property type="entry name" value="C-terminal effector domain of the bipartite response regulators"/>
    <property type="match status" value="1"/>
</dbReference>
<reference evidence="5 6" key="1">
    <citation type="submission" date="2016-04" db="EMBL/GenBank/DDBJ databases">
        <title>Complete genome sequence of natural rubber-degrading, novel Gram-negative bacterium, Rhizobacter gummiphilus strain NS21.</title>
        <authorList>
            <person name="Tabata M."/>
            <person name="Kasai D."/>
            <person name="Fukuda M."/>
        </authorList>
    </citation>
    <scope>NUCLEOTIDE SEQUENCE [LARGE SCALE GENOMIC DNA]</scope>
    <source>
        <strain evidence="5 6">NS21</strain>
    </source>
</reference>
<dbReference type="Gene3D" id="3.40.50.2300">
    <property type="match status" value="1"/>
</dbReference>
<dbReference type="PANTHER" id="PTHR43214:SF41">
    <property type="entry name" value="NITRATE_NITRITE RESPONSE REGULATOR PROTEIN NARP"/>
    <property type="match status" value="1"/>
</dbReference>
<keyword evidence="3 5" id="KW-0238">DNA-binding</keyword>
<accession>A0A1W6LDX6</accession>
<dbReference type="AlphaFoldDB" id="A0A1W6LDX6"/>
<dbReference type="PANTHER" id="PTHR43214">
    <property type="entry name" value="TWO-COMPONENT RESPONSE REGULATOR"/>
    <property type="match status" value="1"/>
</dbReference>
<dbReference type="KEGG" id="rgu:A4W93_22550"/>
<dbReference type="GO" id="GO:0006355">
    <property type="term" value="P:regulation of DNA-templated transcription"/>
    <property type="evidence" value="ECO:0007669"/>
    <property type="project" value="InterPro"/>
</dbReference>
<dbReference type="CDD" id="cd17535">
    <property type="entry name" value="REC_NarL-like"/>
    <property type="match status" value="1"/>
</dbReference>
<dbReference type="InterPro" id="IPR016032">
    <property type="entry name" value="Sig_transdc_resp-reg_C-effctor"/>
</dbReference>
<evidence type="ECO:0000313" key="6">
    <source>
        <dbReference type="Proteomes" id="UP000193427"/>
    </source>
</evidence>
<organism evidence="5 6">
    <name type="scientific">Piscinibacter gummiphilus</name>
    <dbReference type="NCBI Taxonomy" id="946333"/>
    <lineage>
        <taxon>Bacteria</taxon>
        <taxon>Pseudomonadati</taxon>
        <taxon>Pseudomonadota</taxon>
        <taxon>Betaproteobacteria</taxon>
        <taxon>Burkholderiales</taxon>
        <taxon>Sphaerotilaceae</taxon>
        <taxon>Piscinibacter</taxon>
    </lineage>
</organism>
<sequence>MRFLLVEDHPIMRLGERQLILNAWPDAVVAEGATLAEGLARLAETGPFDAIVMDLALPDTTGTDGVTTMLRAAPGTPMLVLSFNAESAYAARLLQLGVAGYLPKDRAGDELVEALLRLVQGRRYVTASMADHLVDLLGGRASHSLPHQTLSEQEYRVMLAIASGQAPAQTASTMGVSVKTIGTYRTRLLNKMKVRTNVELAKYCLQHGLTDEV</sequence>
<dbReference type="RefSeq" id="WP_085752763.1">
    <property type="nucleotide sequence ID" value="NZ_BSPR01000020.1"/>
</dbReference>
<evidence type="ECO:0000256" key="4">
    <source>
        <dbReference type="ARBA" id="ARBA00023163"/>
    </source>
</evidence>
<dbReference type="SMART" id="SM00448">
    <property type="entry name" value="REC"/>
    <property type="match status" value="1"/>
</dbReference>
<dbReference type="InterPro" id="IPR001789">
    <property type="entry name" value="Sig_transdc_resp-reg_receiver"/>
</dbReference>
<dbReference type="InterPro" id="IPR000792">
    <property type="entry name" value="Tscrpt_reg_LuxR_C"/>
</dbReference>
<dbReference type="OrthoDB" id="3374006at2"/>
<gene>
    <name evidence="5" type="ORF">A4W93_22550</name>
</gene>
<evidence type="ECO:0000256" key="3">
    <source>
        <dbReference type="ARBA" id="ARBA00023125"/>
    </source>
</evidence>
<keyword evidence="4" id="KW-0804">Transcription</keyword>
<evidence type="ECO:0000313" key="5">
    <source>
        <dbReference type="EMBL" id="ARN22462.1"/>
    </source>
</evidence>
<dbReference type="InterPro" id="IPR039420">
    <property type="entry name" value="WalR-like"/>
</dbReference>
<keyword evidence="2" id="KW-0805">Transcription regulation</keyword>
<dbReference type="EMBL" id="CP015118">
    <property type="protein sequence ID" value="ARN22462.1"/>
    <property type="molecule type" value="Genomic_DNA"/>
</dbReference>
<dbReference type="STRING" id="946333.A4W93_22550"/>
<dbReference type="InterPro" id="IPR011006">
    <property type="entry name" value="CheY-like_superfamily"/>
</dbReference>
<dbReference type="SUPFAM" id="SSF52172">
    <property type="entry name" value="CheY-like"/>
    <property type="match status" value="1"/>
</dbReference>
<evidence type="ECO:0000256" key="2">
    <source>
        <dbReference type="ARBA" id="ARBA00023015"/>
    </source>
</evidence>
<dbReference type="Pfam" id="PF00072">
    <property type="entry name" value="Response_reg"/>
    <property type="match status" value="1"/>
</dbReference>
<dbReference type="PROSITE" id="PS50043">
    <property type="entry name" value="HTH_LUXR_2"/>
    <property type="match status" value="1"/>
</dbReference>
<keyword evidence="1" id="KW-0597">Phosphoprotein</keyword>
<dbReference type="PRINTS" id="PR00038">
    <property type="entry name" value="HTHLUXR"/>
</dbReference>
<dbReference type="GO" id="GO:0000160">
    <property type="term" value="P:phosphorelay signal transduction system"/>
    <property type="evidence" value="ECO:0007669"/>
    <property type="project" value="InterPro"/>
</dbReference>
<name>A0A1W6LDX6_9BURK</name>
<dbReference type="InterPro" id="IPR058245">
    <property type="entry name" value="NreC/VraR/RcsB-like_REC"/>
</dbReference>